<dbReference type="Gene3D" id="3.10.28.10">
    <property type="entry name" value="Homing endonucleases"/>
    <property type="match status" value="1"/>
</dbReference>
<dbReference type="AlphaFoldDB" id="A0A6M8PHQ4"/>
<dbReference type="RefSeq" id="YP_009868566.1">
    <property type="nucleotide sequence ID" value="NC_049089.1"/>
</dbReference>
<dbReference type="EMBL" id="MT019333">
    <property type="protein sequence ID" value="QKG63786.1"/>
    <property type="molecule type" value="Genomic_DNA"/>
</dbReference>
<dbReference type="InterPro" id="IPR027434">
    <property type="entry name" value="Homing_endonucl"/>
</dbReference>
<keyword evidence="1" id="KW-0540">Nuclease</keyword>
<protein>
    <submittedName>
        <fullName evidence="1">LAGLIDADG endonuclease</fullName>
    </submittedName>
</protein>
<name>A0A6M8PHQ4_9HYPO</name>
<dbReference type="SUPFAM" id="SSF55608">
    <property type="entry name" value="Homing endonucleases"/>
    <property type="match status" value="1"/>
</dbReference>
<dbReference type="GeneID" id="55760196"/>
<geneLocation type="mitochondrion" evidence="1"/>
<sequence length="71" mass="8117">MLIRQGRPRPVLSLSLDISELEMMKNLHKYLSLCTCEGVGYIKTDKNNVYLILVSLDDLNNFIFPKLDSVS</sequence>
<reference evidence="1" key="1">
    <citation type="journal article" date="2020" name="Mitochondrial DNA Part B Resour">
        <title>The complete mitochondrial genome of fungal endosymbiont, Ophiocordycipitaceae sp., isolated from Ricania speculum (Hemiptera: Ricaniidae).</title>
        <authorList>
            <person name="Park J."/>
            <person name="Xi H."/>
            <person name="Park J."/>
            <person name="Lee W."/>
        </authorList>
    </citation>
    <scope>NUCLEOTIDE SEQUENCE</scope>
</reference>
<accession>A0A6M8PHQ4</accession>
<organism evidence="1">
    <name type="scientific">Ophiocordycipitaceae sp</name>
    <dbReference type="NCBI Taxonomy" id="1907519"/>
    <lineage>
        <taxon>Eukaryota</taxon>
        <taxon>Fungi</taxon>
        <taxon>Dikarya</taxon>
        <taxon>Ascomycota</taxon>
        <taxon>Pezizomycotina</taxon>
        <taxon>Sordariomycetes</taxon>
        <taxon>Hypocreomycetidae</taxon>
        <taxon>Hypocreales</taxon>
        <taxon>Ophiocordycipitaceae</taxon>
    </lineage>
</organism>
<dbReference type="GO" id="GO:0004519">
    <property type="term" value="F:endonuclease activity"/>
    <property type="evidence" value="ECO:0007669"/>
    <property type="project" value="UniProtKB-KW"/>
</dbReference>
<keyword evidence="1" id="KW-0496">Mitochondrion</keyword>
<evidence type="ECO:0000313" key="1">
    <source>
        <dbReference type="EMBL" id="QKG63786.1"/>
    </source>
</evidence>
<keyword evidence="1" id="KW-0255">Endonuclease</keyword>
<proteinExistence type="predicted"/>
<keyword evidence="1" id="KW-0378">Hydrolase</keyword>